<dbReference type="EMBL" id="REGN01006696">
    <property type="protein sequence ID" value="RNA08572.1"/>
    <property type="molecule type" value="Genomic_DNA"/>
</dbReference>
<dbReference type="InterPro" id="IPR051527">
    <property type="entry name" value="KLR_subfamily_B"/>
</dbReference>
<dbReference type="Pfam" id="PF00059">
    <property type="entry name" value="Lectin_C"/>
    <property type="match status" value="1"/>
</dbReference>
<dbReference type="GO" id="GO:0038023">
    <property type="term" value="F:signaling receptor activity"/>
    <property type="evidence" value="ECO:0007669"/>
    <property type="project" value="TreeGrafter"/>
</dbReference>
<dbReference type="SMART" id="SM00034">
    <property type="entry name" value="CLECT"/>
    <property type="match status" value="1"/>
</dbReference>
<reference evidence="4 5" key="1">
    <citation type="journal article" date="2018" name="Sci. Rep.">
        <title>Genomic signatures of local adaptation to the degree of environmental predictability in rotifers.</title>
        <authorList>
            <person name="Franch-Gras L."/>
            <person name="Hahn C."/>
            <person name="Garcia-Roger E.M."/>
            <person name="Carmona M.J."/>
            <person name="Serra M."/>
            <person name="Gomez A."/>
        </authorList>
    </citation>
    <scope>NUCLEOTIDE SEQUENCE [LARGE SCALE GENOMIC DNA]</scope>
    <source>
        <strain evidence="4">HYR1</strain>
    </source>
</reference>
<sequence>SKKSPNLEGNFGLLRLKYGQPCKADYECSTGFRCMDSSCRCPKNSVWSNEHQRCKVCPYRWLPFNDKCYFISDTKKDWHGAKLECEHRKSSLLVIEPEHVLDFSINFFNACRLTSSFYVGAKADVLPGNWTWLNGKSIPSSGHIWANCYSPTKSGDDALKLVNGCALLGKFGLSASNCQTRESFICYQDENSKFKMSPFTQVKHSFQIMNEIEKKCNYDYQCPHGQKCIQSICSCDPGSVYAFGSKKCIDSQIVGFVDYLATKQSDDLFVSNNTLTWYDAYMWSLSNKWNLYAPKNLLDLIHLSEFLAQNNLEGPFWIGGIRIDNSNFWIDKKRIEDGPWFRSFKNCNFNLANSVENLCLAIEKNELVFRDCLSDFKFIAFEGSLNNSIDLADFNISLPLVRITRTLTLRNVIVVTPLPSGIRMRRSSELVSPILTQVQDLVIRHMQTIFVSYTCTGFWISNADGSFSLTLVAFKVFPGIEYENEIEIYNAYFDRFDLFFTANKALYISILRPGFTILKIEIFAIELIDVREEIFLTLVIVSTTKCAGFSEDLLVCTTTVLIKPNDDVPNSTTLSPLTSSSTTVASTATTTFSSSTISTTVASTTIASTTIASTTIASTTIASTTIASTTVASTTAASTTVASTTEALTTAVSTTVASTAIELTTLIETTARSSTSDSP</sequence>
<keyword evidence="5" id="KW-1185">Reference proteome</keyword>
<accession>A0A3M7QBH5</accession>
<dbReference type="InterPro" id="IPR001304">
    <property type="entry name" value="C-type_lectin-like"/>
</dbReference>
<feature type="non-terminal residue" evidence="4">
    <location>
        <position position="1"/>
    </location>
</feature>
<dbReference type="PANTHER" id="PTHR46784:SF1">
    <property type="entry name" value="KILLER CELL LECTIN-LIKE RECEPTOR SUBFAMILY B MEMBER 1"/>
    <property type="match status" value="1"/>
</dbReference>
<comment type="caution">
    <text evidence="4">The sequence shown here is derived from an EMBL/GenBank/DDBJ whole genome shotgun (WGS) entry which is preliminary data.</text>
</comment>
<organism evidence="4 5">
    <name type="scientific">Brachionus plicatilis</name>
    <name type="common">Marine rotifer</name>
    <name type="synonym">Brachionus muelleri</name>
    <dbReference type="NCBI Taxonomy" id="10195"/>
    <lineage>
        <taxon>Eukaryota</taxon>
        <taxon>Metazoa</taxon>
        <taxon>Spiralia</taxon>
        <taxon>Gnathifera</taxon>
        <taxon>Rotifera</taxon>
        <taxon>Eurotatoria</taxon>
        <taxon>Monogononta</taxon>
        <taxon>Pseudotrocha</taxon>
        <taxon>Ploima</taxon>
        <taxon>Brachionidae</taxon>
        <taxon>Brachionus</taxon>
    </lineage>
</organism>
<dbReference type="SUPFAM" id="SSF56436">
    <property type="entry name" value="C-type lectin-like"/>
    <property type="match status" value="2"/>
</dbReference>
<evidence type="ECO:0000313" key="5">
    <source>
        <dbReference type="Proteomes" id="UP000276133"/>
    </source>
</evidence>
<dbReference type="GO" id="GO:0009986">
    <property type="term" value="C:cell surface"/>
    <property type="evidence" value="ECO:0007669"/>
    <property type="project" value="TreeGrafter"/>
</dbReference>
<evidence type="ECO:0000259" key="3">
    <source>
        <dbReference type="PROSITE" id="PS50041"/>
    </source>
</evidence>
<dbReference type="GO" id="GO:0008168">
    <property type="term" value="F:methyltransferase activity"/>
    <property type="evidence" value="ECO:0007669"/>
    <property type="project" value="UniProtKB-KW"/>
</dbReference>
<dbReference type="InterPro" id="IPR016186">
    <property type="entry name" value="C-type_lectin-like/link_sf"/>
</dbReference>
<keyword evidence="4" id="KW-0808">Transferase</keyword>
<dbReference type="OrthoDB" id="538816at2759"/>
<evidence type="ECO:0000256" key="1">
    <source>
        <dbReference type="ARBA" id="ARBA00022989"/>
    </source>
</evidence>
<dbReference type="GO" id="GO:0032259">
    <property type="term" value="P:methylation"/>
    <property type="evidence" value="ECO:0007669"/>
    <property type="project" value="UniProtKB-KW"/>
</dbReference>
<keyword evidence="1" id="KW-0472">Membrane</keyword>
<protein>
    <submittedName>
        <fullName evidence="4">Lysine-specific demethylase PHF2</fullName>
    </submittedName>
</protein>
<dbReference type="AlphaFoldDB" id="A0A3M7QBH5"/>
<dbReference type="Gene3D" id="3.10.100.10">
    <property type="entry name" value="Mannose-Binding Protein A, subunit A"/>
    <property type="match status" value="2"/>
</dbReference>
<keyword evidence="1" id="KW-0812">Transmembrane</keyword>
<dbReference type="Proteomes" id="UP000276133">
    <property type="component" value="Unassembled WGS sequence"/>
</dbReference>
<dbReference type="GO" id="GO:0005886">
    <property type="term" value="C:plasma membrane"/>
    <property type="evidence" value="ECO:0007669"/>
    <property type="project" value="TreeGrafter"/>
</dbReference>
<feature type="domain" description="C-type lectin" evidence="3">
    <location>
        <begin position="64"/>
        <end position="187"/>
    </location>
</feature>
<dbReference type="PROSITE" id="PS50041">
    <property type="entry name" value="C_TYPE_LECTIN_2"/>
    <property type="match status" value="1"/>
</dbReference>
<keyword evidence="2" id="KW-1015">Disulfide bond</keyword>
<proteinExistence type="predicted"/>
<evidence type="ECO:0000256" key="2">
    <source>
        <dbReference type="ARBA" id="ARBA00023157"/>
    </source>
</evidence>
<evidence type="ECO:0000313" key="4">
    <source>
        <dbReference type="EMBL" id="RNA08572.1"/>
    </source>
</evidence>
<name>A0A3M7QBH5_BRAPC</name>
<gene>
    <name evidence="4" type="ORF">BpHYR1_015641</name>
</gene>
<keyword evidence="4" id="KW-0489">Methyltransferase</keyword>
<keyword evidence="1" id="KW-1133">Transmembrane helix</keyword>
<dbReference type="InterPro" id="IPR016187">
    <property type="entry name" value="CTDL_fold"/>
</dbReference>
<dbReference type="PANTHER" id="PTHR46784">
    <property type="entry name" value="KILLER CELL LECTIN-LIKE RECEPTOR SUBFAMILY B MEMBER 1"/>
    <property type="match status" value="1"/>
</dbReference>
<dbReference type="STRING" id="10195.A0A3M7QBH5"/>